<feature type="compositionally biased region" description="Pro residues" evidence="1">
    <location>
        <begin position="79"/>
        <end position="104"/>
    </location>
</feature>
<accession>B8CAT7</accession>
<feature type="compositionally biased region" description="Polar residues" evidence="1">
    <location>
        <begin position="1720"/>
        <end position="1730"/>
    </location>
</feature>
<feature type="compositionally biased region" description="Low complexity" evidence="1">
    <location>
        <begin position="172"/>
        <end position="189"/>
    </location>
</feature>
<dbReference type="InParanoid" id="B8CAT7"/>
<feature type="compositionally biased region" description="Polar residues" evidence="1">
    <location>
        <begin position="1465"/>
        <end position="1487"/>
    </location>
</feature>
<dbReference type="GeneID" id="7448034"/>
<feature type="region of interest" description="Disordered" evidence="1">
    <location>
        <begin position="991"/>
        <end position="1013"/>
    </location>
</feature>
<keyword evidence="3" id="KW-1185">Reference proteome</keyword>
<organism evidence="2 3">
    <name type="scientific">Thalassiosira pseudonana</name>
    <name type="common">Marine diatom</name>
    <name type="synonym">Cyclotella nana</name>
    <dbReference type="NCBI Taxonomy" id="35128"/>
    <lineage>
        <taxon>Eukaryota</taxon>
        <taxon>Sar</taxon>
        <taxon>Stramenopiles</taxon>
        <taxon>Ochrophyta</taxon>
        <taxon>Bacillariophyta</taxon>
        <taxon>Coscinodiscophyceae</taxon>
        <taxon>Thalassiosirophycidae</taxon>
        <taxon>Thalassiosirales</taxon>
        <taxon>Thalassiosiraceae</taxon>
        <taxon>Thalassiosira</taxon>
    </lineage>
</organism>
<reference evidence="2 3" key="1">
    <citation type="journal article" date="2004" name="Science">
        <title>The genome of the diatom Thalassiosira pseudonana: ecology, evolution, and metabolism.</title>
        <authorList>
            <person name="Armbrust E.V."/>
            <person name="Berges J.A."/>
            <person name="Bowler C."/>
            <person name="Green B.R."/>
            <person name="Martinez D."/>
            <person name="Putnam N.H."/>
            <person name="Zhou S."/>
            <person name="Allen A.E."/>
            <person name="Apt K.E."/>
            <person name="Bechner M."/>
            <person name="Brzezinski M.A."/>
            <person name="Chaal B.K."/>
            <person name="Chiovitti A."/>
            <person name="Davis A.K."/>
            <person name="Demarest M.S."/>
            <person name="Detter J.C."/>
            <person name="Glavina T."/>
            <person name="Goodstein D."/>
            <person name="Hadi M.Z."/>
            <person name="Hellsten U."/>
            <person name="Hildebrand M."/>
            <person name="Jenkins B.D."/>
            <person name="Jurka J."/>
            <person name="Kapitonov V.V."/>
            <person name="Kroger N."/>
            <person name="Lau W.W."/>
            <person name="Lane T.W."/>
            <person name="Larimer F.W."/>
            <person name="Lippmeier J.C."/>
            <person name="Lucas S."/>
            <person name="Medina M."/>
            <person name="Montsant A."/>
            <person name="Obornik M."/>
            <person name="Parker M.S."/>
            <person name="Palenik B."/>
            <person name="Pazour G.J."/>
            <person name="Richardson P.M."/>
            <person name="Rynearson T.A."/>
            <person name="Saito M.A."/>
            <person name="Schwartz D.C."/>
            <person name="Thamatrakoln K."/>
            <person name="Valentin K."/>
            <person name="Vardi A."/>
            <person name="Wilkerson F.P."/>
            <person name="Rokhsar D.S."/>
        </authorList>
    </citation>
    <scope>NUCLEOTIDE SEQUENCE [LARGE SCALE GENOMIC DNA]</scope>
    <source>
        <strain evidence="2 3">CCMP1335</strain>
    </source>
</reference>
<protein>
    <submittedName>
        <fullName evidence="2">Uncharacterized protein</fullName>
    </submittedName>
</protein>
<dbReference type="RefSeq" id="XP_002293278.1">
    <property type="nucleotide sequence ID" value="XM_002293242.1"/>
</dbReference>
<feature type="compositionally biased region" description="Polar residues" evidence="1">
    <location>
        <begin position="1609"/>
        <end position="1622"/>
    </location>
</feature>
<sequence length="1784" mass="197913">MSGDRQQPARGGEHHGRSHGGRSHVTWEDGYGRHGEAENLGNRWRYGGRGRGGRGRGRMHGGRGGRSGRGDYYTFANQHPPPPPQPGHWPYFPPPPQAPTPPNQPYLGPGTSLLTANPHTTLPTVNDTTTTDVGEFTLVDGKHSFSPPKKAKEPESASKTNTSSTNRFDPLSATSESATTAESVVTASESPKRGTKKRKSKQTRKNNGEDHFTEAMEQARQGGNTADRGETNRRSDDNGKQRKGKGARKPTRDHQHLPPNPIMIREPTEEQARAYGAIVGKSTVSWDDLEDVIRVDGRDAAMSLLIALALVGNGNRVPPGMTTHRCDPKKAYLYLLGENQVNLMKMFNNEEYGNLKRKVINEWDHTTTTGLRQDLVPVEYPKLFRTYQREEWQTDHPKREILLEMMERTVDHWYCGDKEVIMDSVGQLTTSAIRNLLADRDGIFQHFNSGNRAQSIVYRPPYLVTNEALDIKLTQMEREGTIVPMNELGDILRKQLTSPAEAKRELLDLLTTYVLEKIPSMSKREAMQTLEHETDEFLMSLLKPESMMTHINVERERMRTLRRPRKLSRGKIWGSGKHQSYEEQSYVMRVVTRTQAGTATLKGEILRRLMEVFHVIGYQHGHTFSLLPYQSNSGKDPIGVYSATPELDVLEEHYLGGIGQPTQHGDNTQWKVFRFRCTSSIGLERLCAGELKRAGTHWANFDKVAAELNIWLFPESYAPDDQRAVLLISGTHKLDDPVQLKKELIERLNEVNHPSVVDERMFSVSYSSVPQHREDGEAWGWCINTSAQNETMMLSLASRLRVCEPTAAPITHQSIFIPATFRLTKGRYTSTEYDAALHKQQLSVHNTVYLRLVGVPFQADLYTLKALSANTLVTVGVAELPCYFKEQTIKNPYSRLVRGRQESEWFVLGQLSDAAAMKENAGRVVEYLQQQVMEWPGKISVQYDRLSLERAPEYLPQPPQRYWTSGSTNTPNCKPLAATTSAATTGLTTTETPAISQERQQDPSGSKPQYNPKAVTPNVERVLAPSEEFGNSFTPTEPPYHIQRAREHHLEQLIQEQNEKIDRLERTLGVILEGAEKKEALLYRVEKALSAPNSPVELVHAQMSSQVSAMTMSIDNVSKSAQGQRQAIDGVQRQLDGLTISLGEAISQVTVVASKVNDLGTASIATSTSVDKRLGIIEKSNTNWMENLNDIYHSVQSVGARMEQMEVNIKPVLDNAGSRANSAIVNMLCHTDFIQAHTPSEFDPENSETGQYLPPRPPPHAHSDLEVDAITPEHIRHLIEDSGESLLPPTQGTCLGCGMDSLPPMATCQVCENEFHTSCHIPSDLLHPSTPKIDMCYVCFLALEKAVVIAQMKQCEVCREWIEKVKDVIFASVSEKRRKFLQQHSAVLRIGANTTADRFDEGQKRVQRELELLMAKHGTVDDTEEDLSEYDGSAFAEPEPMKAMVPALNGADQTRVDGSDYTEDTAASSGVDANNDQPSQDLTSSPIPHTEARHESQRHATEEDDGTPTGLPPHGNSCNAVTQPRCSDSGTDGVPPDDDKFREESLTSHAPPSPPLGEARDSLSEHGGPGENENGAAVDRTGNNTPGYNDGNDSGCNEAHHDDEDTYSEESLTNHESPSTLLGETKAPASKQEDTMYLTPTRKTPPQYESSSDEEDSGHEMEATLAAGVQPTEGSVQSATNGGSEYEASILGQRINLTPGRETNDDESASSHDTEELTATLRSSTQTTVPKSGEDTDSDSPKAQAIETKRHTLPPQRRPERRSKRIQNQTDGAPKIYVDGDESS</sequence>
<reference evidence="2 3" key="2">
    <citation type="journal article" date="2008" name="Nature">
        <title>The Phaeodactylum genome reveals the evolutionary history of diatom genomes.</title>
        <authorList>
            <person name="Bowler C."/>
            <person name="Allen A.E."/>
            <person name="Badger J.H."/>
            <person name="Grimwood J."/>
            <person name="Jabbari K."/>
            <person name="Kuo A."/>
            <person name="Maheswari U."/>
            <person name="Martens C."/>
            <person name="Maumus F."/>
            <person name="Otillar R.P."/>
            <person name="Rayko E."/>
            <person name="Salamov A."/>
            <person name="Vandepoele K."/>
            <person name="Beszteri B."/>
            <person name="Gruber A."/>
            <person name="Heijde M."/>
            <person name="Katinka M."/>
            <person name="Mock T."/>
            <person name="Valentin K."/>
            <person name="Verret F."/>
            <person name="Berges J.A."/>
            <person name="Brownlee C."/>
            <person name="Cadoret J.P."/>
            <person name="Chiovitti A."/>
            <person name="Choi C.J."/>
            <person name="Coesel S."/>
            <person name="De Martino A."/>
            <person name="Detter J.C."/>
            <person name="Durkin C."/>
            <person name="Falciatore A."/>
            <person name="Fournet J."/>
            <person name="Haruta M."/>
            <person name="Huysman M.J."/>
            <person name="Jenkins B.D."/>
            <person name="Jiroutova K."/>
            <person name="Jorgensen R.E."/>
            <person name="Joubert Y."/>
            <person name="Kaplan A."/>
            <person name="Kroger N."/>
            <person name="Kroth P.G."/>
            <person name="La Roche J."/>
            <person name="Lindquist E."/>
            <person name="Lommer M."/>
            <person name="Martin-Jezequel V."/>
            <person name="Lopez P.J."/>
            <person name="Lucas S."/>
            <person name="Mangogna M."/>
            <person name="McGinnis K."/>
            <person name="Medlin L.K."/>
            <person name="Montsant A."/>
            <person name="Oudot-Le Secq M.P."/>
            <person name="Napoli C."/>
            <person name="Obornik M."/>
            <person name="Parker M.S."/>
            <person name="Petit J.L."/>
            <person name="Porcel B.M."/>
            <person name="Poulsen N."/>
            <person name="Robison M."/>
            <person name="Rychlewski L."/>
            <person name="Rynearson T.A."/>
            <person name="Schmutz J."/>
            <person name="Shapiro H."/>
            <person name="Siaut M."/>
            <person name="Stanley M."/>
            <person name="Sussman M.R."/>
            <person name="Taylor A.R."/>
            <person name="Vardi A."/>
            <person name="von Dassow P."/>
            <person name="Vyverman W."/>
            <person name="Willis A."/>
            <person name="Wyrwicz L.S."/>
            <person name="Rokhsar D.S."/>
            <person name="Weissenbach J."/>
            <person name="Armbrust E.V."/>
            <person name="Green B.R."/>
            <person name="Van de Peer Y."/>
            <person name="Grigoriev I.V."/>
        </authorList>
    </citation>
    <scope>NUCLEOTIDE SEQUENCE [LARGE SCALE GENOMIC DNA]</scope>
    <source>
        <strain evidence="2 3">CCMP1335</strain>
    </source>
</reference>
<feature type="compositionally biased region" description="Polar residues" evidence="1">
    <location>
        <begin position="157"/>
        <end position="167"/>
    </location>
</feature>
<evidence type="ECO:0000256" key="1">
    <source>
        <dbReference type="SAM" id="MobiDB-lite"/>
    </source>
</evidence>
<feature type="compositionally biased region" description="Basic residues" evidence="1">
    <location>
        <begin position="193"/>
        <end position="204"/>
    </location>
</feature>
<feature type="compositionally biased region" description="Polar residues" evidence="1">
    <location>
        <begin position="1581"/>
        <end position="1595"/>
    </location>
</feature>
<evidence type="ECO:0000313" key="3">
    <source>
        <dbReference type="Proteomes" id="UP000001449"/>
    </source>
</evidence>
<feature type="compositionally biased region" description="Polar residues" evidence="1">
    <location>
        <begin position="962"/>
        <end position="972"/>
    </location>
</feature>
<dbReference type="EMBL" id="CM000647">
    <property type="protein sequence ID" value="EED89739.1"/>
    <property type="molecule type" value="Genomic_DNA"/>
</dbReference>
<feature type="compositionally biased region" description="Basic residues" evidence="1">
    <location>
        <begin position="46"/>
        <end position="63"/>
    </location>
</feature>
<feature type="compositionally biased region" description="Polar residues" evidence="1">
    <location>
        <begin position="995"/>
        <end position="1009"/>
    </location>
</feature>
<feature type="compositionally biased region" description="Low complexity" evidence="1">
    <location>
        <begin position="120"/>
        <end position="131"/>
    </location>
</feature>
<evidence type="ECO:0000313" key="2">
    <source>
        <dbReference type="EMBL" id="EED89739.1"/>
    </source>
</evidence>
<feature type="region of interest" description="Disordered" evidence="1">
    <location>
        <begin position="1452"/>
        <end position="1784"/>
    </location>
</feature>
<feature type="compositionally biased region" description="Polar residues" evidence="1">
    <location>
        <begin position="1516"/>
        <end position="1530"/>
    </location>
</feature>
<feature type="compositionally biased region" description="Basic and acidic residues" evidence="1">
    <location>
        <begin position="1537"/>
        <end position="1546"/>
    </location>
</feature>
<feature type="compositionally biased region" description="Basic and acidic residues" evidence="1">
    <location>
        <begin position="227"/>
        <end position="240"/>
    </location>
</feature>
<dbReference type="PaxDb" id="35128-Thaps9260"/>
<name>B8CAT7_THAPS</name>
<dbReference type="KEGG" id="tps:THAPSDRAFT_9260"/>
<dbReference type="HOGENOM" id="CLU_238526_0_0_1"/>
<dbReference type="Proteomes" id="UP000001449">
    <property type="component" value="Chromosome 12"/>
</dbReference>
<feature type="compositionally biased region" description="Basic and acidic residues" evidence="1">
    <location>
        <begin position="25"/>
        <end position="37"/>
    </location>
</feature>
<proteinExistence type="predicted"/>
<feature type="region of interest" description="Disordered" evidence="1">
    <location>
        <begin position="956"/>
        <end position="976"/>
    </location>
</feature>
<gene>
    <name evidence="2" type="ORF">THAPSDRAFT_9260</name>
</gene>
<feature type="compositionally biased region" description="Polar residues" evidence="1">
    <location>
        <begin position="1672"/>
        <end position="1683"/>
    </location>
</feature>
<feature type="region of interest" description="Disordered" evidence="1">
    <location>
        <begin position="1"/>
        <end position="262"/>
    </location>
</feature>
<feature type="compositionally biased region" description="Basic and acidic residues" evidence="1">
    <location>
        <begin position="1490"/>
        <end position="1501"/>
    </location>
</feature>